<accession>A0ABT8NF28</accession>
<organism evidence="2 3">
    <name type="scientific">Planococcus shenhongbingii</name>
    <dbReference type="NCBI Taxonomy" id="3058398"/>
    <lineage>
        <taxon>Bacteria</taxon>
        <taxon>Bacillati</taxon>
        <taxon>Bacillota</taxon>
        <taxon>Bacilli</taxon>
        <taxon>Bacillales</taxon>
        <taxon>Caryophanaceae</taxon>
        <taxon>Planococcus</taxon>
    </lineage>
</organism>
<feature type="transmembrane region" description="Helical" evidence="1">
    <location>
        <begin position="892"/>
        <end position="911"/>
    </location>
</feature>
<keyword evidence="1" id="KW-0812">Transmembrane</keyword>
<protein>
    <submittedName>
        <fullName evidence="2">YfhO family protein</fullName>
    </submittedName>
</protein>
<dbReference type="Pfam" id="PF09586">
    <property type="entry name" value="YfhO"/>
    <property type="match status" value="2"/>
</dbReference>
<sequence length="916" mass="103189">MRRLLPYMLFGICCLLLSAAAHGIFLRELAANRFMAGPNDGLSQMLPFKNLLYHQYTAGEFFYSTLFGFGTGTYSELAYYFSTSIIFIITVAAVFLLESAGIIGSPDILFWAHAAAIINIIRLAAVLFIATFVFRYMKFRPVPAFLGACVYAFSNIYFRHATYWEFFADAYLWLLLLIFGAEKVFREKKGGWFMAAVAISMIDNFYFAYVNFLLIGIYILFRLFLPLEKSESPKKTAITKLLISGLIGAGISAVSFIPAVYAYLNNHRPPFSQDVNWLGFIDNILFTSAFIVLPAVFVLLVFALPLYREQKFRFFAFLVLFCILLHYSPKAASMFNGFSAPQYRWEYFMAFAAGGAVAAGFSNLSWLKLKHIAIAGGLALLSYALFALIDPNLGIERSILAVVIAVTLLLFFSYVWALHKKSRIGQSVVLLLLGTGIVASGYQFLLALMEQGRTVQFPLFLGVMGIALFTFMLFAQASRDAVYGKVAAVFIVLTLLFSVNGSEYVLLVIRGETQLVTKELITGPDYNDPEIFGLLDEIRKRETDPVYRIEWMEGIRNNTPIAMNYRGLSAYSSILNEQLLRFYLYDLEIDMARESVSRYATLGKRANLHSLLQGKYSILPLEDVNVPAGFEQVLASDNYAVYENRYPLPFVHGASAVYSEERLERQPILMREHALLMGVILKETKISSPLPPAPKKLSYAIENEKALLEDGILNVTGETGGVNLLLNEPVPSGSDLYVSFHLENQALDARFPLTVNSYRTSRKSNISVYKTFVDDLTIRVPADESIRIRMPKGTYNLTELEVFEEPYDVLRAAAMEKHPNQQVKWNGSRLEAQYLNETEAKYLAMPVPYEIGWTAEVNDKKVDVLEANYAFIAIPADIGLNKISLTYRPPHFYKSLLISLLFLIAGTLYTLKQKRL</sequence>
<feature type="transmembrane region" description="Helical" evidence="1">
    <location>
        <begin position="428"/>
        <end position="449"/>
    </location>
</feature>
<gene>
    <name evidence="2" type="ORF">QWY13_13490</name>
</gene>
<evidence type="ECO:0000313" key="2">
    <source>
        <dbReference type="EMBL" id="MDN7246505.1"/>
    </source>
</evidence>
<feature type="transmembrane region" description="Helical" evidence="1">
    <location>
        <begin position="455"/>
        <end position="474"/>
    </location>
</feature>
<feature type="transmembrane region" description="Helical" evidence="1">
    <location>
        <begin position="284"/>
        <end position="307"/>
    </location>
</feature>
<keyword evidence="1" id="KW-1133">Transmembrane helix</keyword>
<evidence type="ECO:0000313" key="3">
    <source>
        <dbReference type="Proteomes" id="UP001172142"/>
    </source>
</evidence>
<feature type="transmembrane region" description="Helical" evidence="1">
    <location>
        <begin position="372"/>
        <end position="389"/>
    </location>
</feature>
<feature type="transmembrane region" description="Helical" evidence="1">
    <location>
        <begin position="395"/>
        <end position="416"/>
    </location>
</feature>
<dbReference type="PANTHER" id="PTHR38454:SF1">
    <property type="entry name" value="INTEGRAL MEMBRANE PROTEIN"/>
    <property type="match status" value="1"/>
</dbReference>
<comment type="caution">
    <text evidence="2">The sequence shown here is derived from an EMBL/GenBank/DDBJ whole genome shotgun (WGS) entry which is preliminary data.</text>
</comment>
<name>A0ABT8NF28_9BACL</name>
<dbReference type="RefSeq" id="WP_301857020.1">
    <property type="nucleotide sequence ID" value="NZ_JAUJWU010000003.1"/>
</dbReference>
<feature type="transmembrane region" description="Helical" evidence="1">
    <location>
        <begin position="109"/>
        <end position="134"/>
    </location>
</feature>
<dbReference type="PANTHER" id="PTHR38454">
    <property type="entry name" value="INTEGRAL MEMBRANE PROTEIN-RELATED"/>
    <property type="match status" value="1"/>
</dbReference>
<feature type="transmembrane region" description="Helical" evidence="1">
    <location>
        <begin position="77"/>
        <end position="97"/>
    </location>
</feature>
<proteinExistence type="predicted"/>
<feature type="transmembrane region" description="Helical" evidence="1">
    <location>
        <begin position="206"/>
        <end position="225"/>
    </location>
</feature>
<feature type="transmembrane region" description="Helical" evidence="1">
    <location>
        <begin position="140"/>
        <end position="158"/>
    </location>
</feature>
<feature type="transmembrane region" description="Helical" evidence="1">
    <location>
        <begin position="237"/>
        <end position="264"/>
    </location>
</feature>
<reference evidence="2 3" key="1">
    <citation type="submission" date="2023-07" db="EMBL/GenBank/DDBJ databases">
        <title>Novel species in genus Planococcus.</title>
        <authorList>
            <person name="Ning S."/>
        </authorList>
    </citation>
    <scope>NUCLEOTIDE SEQUENCE [LARGE SCALE GENOMIC DNA]</scope>
    <source>
        <strain evidence="2 3">N017</strain>
    </source>
</reference>
<dbReference type="EMBL" id="JAUJWU010000003">
    <property type="protein sequence ID" value="MDN7246505.1"/>
    <property type="molecule type" value="Genomic_DNA"/>
</dbReference>
<feature type="transmembrane region" description="Helical" evidence="1">
    <location>
        <begin position="486"/>
        <end position="509"/>
    </location>
</feature>
<keyword evidence="3" id="KW-1185">Reference proteome</keyword>
<keyword evidence="1" id="KW-0472">Membrane</keyword>
<dbReference type="InterPro" id="IPR018580">
    <property type="entry name" value="Uncharacterised_YfhO"/>
</dbReference>
<evidence type="ECO:0000256" key="1">
    <source>
        <dbReference type="SAM" id="Phobius"/>
    </source>
</evidence>
<feature type="transmembrane region" description="Helical" evidence="1">
    <location>
        <begin position="347"/>
        <end position="365"/>
    </location>
</feature>
<dbReference type="Proteomes" id="UP001172142">
    <property type="component" value="Unassembled WGS sequence"/>
</dbReference>
<feature type="transmembrane region" description="Helical" evidence="1">
    <location>
        <begin position="314"/>
        <end position="335"/>
    </location>
</feature>